<dbReference type="Gene3D" id="2.60.120.260">
    <property type="entry name" value="Galactose-binding domain-like"/>
    <property type="match status" value="1"/>
</dbReference>
<keyword evidence="2" id="KW-0472">Membrane</keyword>
<keyword evidence="4" id="KW-1185">Reference proteome</keyword>
<dbReference type="AlphaFoldDB" id="A0A4Q9NW96"/>
<evidence type="ECO:0000256" key="1">
    <source>
        <dbReference type="SAM" id="MobiDB-lite"/>
    </source>
</evidence>
<feature type="compositionally biased region" description="Low complexity" evidence="1">
    <location>
        <begin position="171"/>
        <end position="193"/>
    </location>
</feature>
<keyword evidence="2" id="KW-1133">Transmembrane helix</keyword>
<evidence type="ECO:0000313" key="4">
    <source>
        <dbReference type="Proteomes" id="UP000292082"/>
    </source>
</evidence>
<accession>A0A4Q9NW96</accession>
<organism evidence="3 4">
    <name type="scientific">Dichomitus squalens</name>
    <dbReference type="NCBI Taxonomy" id="114155"/>
    <lineage>
        <taxon>Eukaryota</taxon>
        <taxon>Fungi</taxon>
        <taxon>Dikarya</taxon>
        <taxon>Basidiomycota</taxon>
        <taxon>Agaricomycotina</taxon>
        <taxon>Agaricomycetes</taxon>
        <taxon>Polyporales</taxon>
        <taxon>Polyporaceae</taxon>
        <taxon>Dichomitus</taxon>
    </lineage>
</organism>
<evidence type="ECO:0000313" key="3">
    <source>
        <dbReference type="EMBL" id="TBU60316.1"/>
    </source>
</evidence>
<dbReference type="EMBL" id="ML145106">
    <property type="protein sequence ID" value="TBU60316.1"/>
    <property type="molecule type" value="Genomic_DNA"/>
</dbReference>
<dbReference type="Proteomes" id="UP000292082">
    <property type="component" value="Unassembled WGS sequence"/>
</dbReference>
<proteinExistence type="predicted"/>
<name>A0A4Q9NW96_9APHY</name>
<gene>
    <name evidence="3" type="ORF">BD310DRAFT_923253</name>
</gene>
<protein>
    <submittedName>
        <fullName evidence="3">Uncharacterized protein</fullName>
    </submittedName>
</protein>
<dbReference type="CDD" id="cd12087">
    <property type="entry name" value="TM_EGFR-like"/>
    <property type="match status" value="1"/>
</dbReference>
<keyword evidence="2" id="KW-0812">Transmembrane</keyword>
<feature type="transmembrane region" description="Helical" evidence="2">
    <location>
        <begin position="196"/>
        <end position="225"/>
    </location>
</feature>
<evidence type="ECO:0000256" key="2">
    <source>
        <dbReference type="SAM" id="Phobius"/>
    </source>
</evidence>
<sequence>MNVTIDDQLGDNTTGFIPVYLPNDGTWHAGSPSEDCDSCKITLATLDVHRIHNHTWHNATHTPGLTPAQIIVNFTGTAVYVYNIVPNFLPNNTATFANISFTVDGADTGSFLHTPHLTTEVIQYNQLVHSITGLSNGPHTLVTTADGDTESLILCDYVLYTTESNDTATKSTPSTQSSIASSAMTTSGSTSSTPSMAIPAGAIIGVVLGGIALVLIAGVAALLLLRRRKAQKHAGRKRSEPIFPYHDGSRTEAYCGAHGLGGGAHPAMLQPTGGISVSSNPASRFQFGGGLGPADPNAFIRPSTSPRGETESPATAPGLTGTRISKRREVLAQRIDLLR</sequence>
<feature type="region of interest" description="Disordered" evidence="1">
    <location>
        <begin position="166"/>
        <end position="193"/>
    </location>
</feature>
<feature type="region of interest" description="Disordered" evidence="1">
    <location>
        <begin position="296"/>
        <end position="326"/>
    </location>
</feature>
<reference evidence="3 4" key="1">
    <citation type="submission" date="2019-01" db="EMBL/GenBank/DDBJ databases">
        <title>Draft genome sequences of three monokaryotic isolates of the white-rot basidiomycete fungus Dichomitus squalens.</title>
        <authorList>
            <consortium name="DOE Joint Genome Institute"/>
            <person name="Lopez S.C."/>
            <person name="Andreopoulos B."/>
            <person name="Pangilinan J."/>
            <person name="Lipzen A."/>
            <person name="Riley R."/>
            <person name="Ahrendt S."/>
            <person name="Ng V."/>
            <person name="Barry K."/>
            <person name="Daum C."/>
            <person name="Grigoriev I.V."/>
            <person name="Hilden K.S."/>
            <person name="Makela M.R."/>
            <person name="de Vries R.P."/>
        </authorList>
    </citation>
    <scope>NUCLEOTIDE SEQUENCE [LARGE SCALE GENOMIC DNA]</scope>
    <source>
        <strain evidence="3 4">CBS 464.89</strain>
    </source>
</reference>